<reference evidence="1" key="2">
    <citation type="submission" date="2025-09" db="UniProtKB">
        <authorList>
            <consortium name="EnsemblPlants"/>
        </authorList>
    </citation>
    <scope>IDENTIFICATION</scope>
</reference>
<dbReference type="EnsemblPlants" id="AVESA.00010b.r2.5CG0881560.1">
    <property type="protein sequence ID" value="AVESA.00010b.r2.5CG0881560.1.CDS"/>
    <property type="gene ID" value="AVESA.00010b.r2.5CG0881560"/>
</dbReference>
<dbReference type="Proteomes" id="UP001732700">
    <property type="component" value="Chromosome 5C"/>
</dbReference>
<proteinExistence type="predicted"/>
<name>A0ACD5XUR1_AVESA</name>
<evidence type="ECO:0000313" key="2">
    <source>
        <dbReference type="Proteomes" id="UP001732700"/>
    </source>
</evidence>
<sequence length="578" mass="65792">MAPKIKRISAKTVGEAVGHILPYLEDTTSSTRYNNIYYDGFPGLGNSAVLKCIAQEPPPTLMKKFGKIVHVDCSRWKSRRELQRTIAQQVQLPQGVMDIFDGKDEEDDFRGLDESSRAEIGDVSREILLSLLDNKCLVVFHNGCNDIVELNDFGIPPAWFGTKVLWTGTGKPWRDPFPYIDSYEKLDASHLYINNSLSNVDEWKCLLQEEAREIARHTCKLGVTSEIAMECCLYLLSMMKHGYSRKMDWDIHASNYLVCDGVIPLPAGCQFDDQAWEVAAALHQYMGIQKAEMGVTRHDALMTSQKRWICSIIHYTTTTMEANVTVPQEATSFLFVKPYLPLATLPNNGMFHQSAIMLRVLRLYGCTFSFSSPPFHCCRGLRFLGLRLCMDQPQGIDEEKDRVQKEVGFFQSLWVVDTRKTDWAPPEITEEMDTNIREIHIKKARFWLHNFPWGQLHNLRKLRVIKPANPLEMHVLPRLPRLNTLILYGCVGLENVTGLPPSLETFSFSVRHDAGRRDAAKITRISMPGCARMVDFTLRGSLPNLKQLNLSGTSIKTLDLSDHVVQAPRLERVILWMS</sequence>
<evidence type="ECO:0000313" key="1">
    <source>
        <dbReference type="EnsemblPlants" id="AVESA.00010b.r2.5CG0881560.1.CDS"/>
    </source>
</evidence>
<protein>
    <submittedName>
        <fullName evidence="1">Uncharacterized protein</fullName>
    </submittedName>
</protein>
<organism evidence="1 2">
    <name type="scientific">Avena sativa</name>
    <name type="common">Oat</name>
    <dbReference type="NCBI Taxonomy" id="4498"/>
    <lineage>
        <taxon>Eukaryota</taxon>
        <taxon>Viridiplantae</taxon>
        <taxon>Streptophyta</taxon>
        <taxon>Embryophyta</taxon>
        <taxon>Tracheophyta</taxon>
        <taxon>Spermatophyta</taxon>
        <taxon>Magnoliopsida</taxon>
        <taxon>Liliopsida</taxon>
        <taxon>Poales</taxon>
        <taxon>Poaceae</taxon>
        <taxon>BOP clade</taxon>
        <taxon>Pooideae</taxon>
        <taxon>Poodae</taxon>
        <taxon>Poeae</taxon>
        <taxon>Poeae Chloroplast Group 1 (Aveneae type)</taxon>
        <taxon>Aveninae</taxon>
        <taxon>Avena</taxon>
    </lineage>
</organism>
<keyword evidence="2" id="KW-1185">Reference proteome</keyword>
<reference evidence="1" key="1">
    <citation type="submission" date="2021-05" db="EMBL/GenBank/DDBJ databases">
        <authorList>
            <person name="Scholz U."/>
            <person name="Mascher M."/>
            <person name="Fiebig A."/>
        </authorList>
    </citation>
    <scope>NUCLEOTIDE SEQUENCE [LARGE SCALE GENOMIC DNA]</scope>
</reference>
<accession>A0ACD5XUR1</accession>